<evidence type="ECO:0000313" key="5">
    <source>
        <dbReference type="Proteomes" id="UP000799757"/>
    </source>
</evidence>
<dbReference type="PANTHER" id="PTHR42748">
    <property type="entry name" value="NITROGEN METABOLITE REPRESSION PROTEIN NMRA FAMILY MEMBER"/>
    <property type="match status" value="1"/>
</dbReference>
<dbReference type="OrthoDB" id="3358371at2759"/>
<dbReference type="AlphaFoldDB" id="A0A6A6XPY3"/>
<organism evidence="4 5">
    <name type="scientific">Melanomma pulvis-pyrius CBS 109.77</name>
    <dbReference type="NCBI Taxonomy" id="1314802"/>
    <lineage>
        <taxon>Eukaryota</taxon>
        <taxon>Fungi</taxon>
        <taxon>Dikarya</taxon>
        <taxon>Ascomycota</taxon>
        <taxon>Pezizomycotina</taxon>
        <taxon>Dothideomycetes</taxon>
        <taxon>Pleosporomycetidae</taxon>
        <taxon>Pleosporales</taxon>
        <taxon>Melanommataceae</taxon>
        <taxon>Melanomma</taxon>
    </lineage>
</organism>
<dbReference type="EMBL" id="MU001780">
    <property type="protein sequence ID" value="KAF2798601.1"/>
    <property type="molecule type" value="Genomic_DNA"/>
</dbReference>
<dbReference type="GO" id="GO:0005634">
    <property type="term" value="C:nucleus"/>
    <property type="evidence" value="ECO:0007669"/>
    <property type="project" value="TreeGrafter"/>
</dbReference>
<reference evidence="4" key="1">
    <citation type="journal article" date="2020" name="Stud. Mycol.">
        <title>101 Dothideomycetes genomes: a test case for predicting lifestyles and emergence of pathogens.</title>
        <authorList>
            <person name="Haridas S."/>
            <person name="Albert R."/>
            <person name="Binder M."/>
            <person name="Bloem J."/>
            <person name="Labutti K."/>
            <person name="Salamov A."/>
            <person name="Andreopoulos B."/>
            <person name="Baker S."/>
            <person name="Barry K."/>
            <person name="Bills G."/>
            <person name="Bluhm B."/>
            <person name="Cannon C."/>
            <person name="Castanera R."/>
            <person name="Culley D."/>
            <person name="Daum C."/>
            <person name="Ezra D."/>
            <person name="Gonzalez J."/>
            <person name="Henrissat B."/>
            <person name="Kuo A."/>
            <person name="Liang C."/>
            <person name="Lipzen A."/>
            <person name="Lutzoni F."/>
            <person name="Magnuson J."/>
            <person name="Mondo S."/>
            <person name="Nolan M."/>
            <person name="Ohm R."/>
            <person name="Pangilinan J."/>
            <person name="Park H.-J."/>
            <person name="Ramirez L."/>
            <person name="Alfaro M."/>
            <person name="Sun H."/>
            <person name="Tritt A."/>
            <person name="Yoshinaga Y."/>
            <person name="Zwiers L.-H."/>
            <person name="Turgeon B."/>
            <person name="Goodwin S."/>
            <person name="Spatafora J."/>
            <person name="Crous P."/>
            <person name="Grigoriev I."/>
        </authorList>
    </citation>
    <scope>NUCLEOTIDE SEQUENCE</scope>
    <source>
        <strain evidence="4">CBS 109.77</strain>
    </source>
</reference>
<feature type="domain" description="NmrA-like" evidence="3">
    <location>
        <begin position="3"/>
        <end position="300"/>
    </location>
</feature>
<keyword evidence="2" id="KW-0521">NADP</keyword>
<dbReference type="PANTHER" id="PTHR42748:SF26">
    <property type="entry name" value="NMRA-LIKE DOMAIN-CONTAINING PROTEIN"/>
    <property type="match status" value="1"/>
</dbReference>
<dbReference type="InterPro" id="IPR008030">
    <property type="entry name" value="NmrA-like"/>
</dbReference>
<proteinExistence type="inferred from homology"/>
<comment type="similarity">
    <text evidence="1">Belongs to the NmrA-type oxidoreductase family.</text>
</comment>
<dbReference type="CDD" id="cd05251">
    <property type="entry name" value="NmrA_like_SDR_a"/>
    <property type="match status" value="1"/>
</dbReference>
<evidence type="ECO:0000313" key="4">
    <source>
        <dbReference type="EMBL" id="KAF2798601.1"/>
    </source>
</evidence>
<sequence>MASKLITIVGITGNQGASVADAFLHEAGWKIRGISRDPSKESSKVWSNKGVEMVAADLDDAESIKTAFKGSNAIFGVTDFWQQIRVPANQAKAKETGQPINVVAFDAEIQQGKNIVDAAEATKDTLDTLVLSVLTDSPKWSHGKITWNYHFEGKWKIVEYLEKSYPALYKKTSLFQPAFFMTNLESQMAPHKVSDDEYIISFPLDGNKQVPMYHPRHDTGPLVKALVKSSPGKNLMGYSSLISFEEIAEIWSKNLGKSVKYQRSTVDVMDKIMPGGVGKELGEMMEYISSPGYFGGEEAVKELGLIEPKDVGVSDLTEVRDFLKGRTL</sequence>
<dbReference type="Pfam" id="PF05368">
    <property type="entry name" value="NmrA"/>
    <property type="match status" value="1"/>
</dbReference>
<gene>
    <name evidence="4" type="ORF">K505DRAFT_296162</name>
</gene>
<accession>A0A6A6XPY3</accession>
<dbReference type="InterPro" id="IPR036291">
    <property type="entry name" value="NAD(P)-bd_dom_sf"/>
</dbReference>
<evidence type="ECO:0000259" key="3">
    <source>
        <dbReference type="Pfam" id="PF05368"/>
    </source>
</evidence>
<dbReference type="Gene3D" id="3.40.50.720">
    <property type="entry name" value="NAD(P)-binding Rossmann-like Domain"/>
    <property type="match status" value="1"/>
</dbReference>
<name>A0A6A6XPY3_9PLEO</name>
<dbReference type="Proteomes" id="UP000799757">
    <property type="component" value="Unassembled WGS sequence"/>
</dbReference>
<dbReference type="Gene3D" id="3.90.25.10">
    <property type="entry name" value="UDP-galactose 4-epimerase, domain 1"/>
    <property type="match status" value="1"/>
</dbReference>
<protein>
    <submittedName>
        <fullName evidence="4">NAD(P)-binding protein</fullName>
    </submittedName>
</protein>
<evidence type="ECO:0000256" key="2">
    <source>
        <dbReference type="ARBA" id="ARBA00022857"/>
    </source>
</evidence>
<keyword evidence="5" id="KW-1185">Reference proteome</keyword>
<evidence type="ECO:0000256" key="1">
    <source>
        <dbReference type="ARBA" id="ARBA00006328"/>
    </source>
</evidence>
<dbReference type="SUPFAM" id="SSF51735">
    <property type="entry name" value="NAD(P)-binding Rossmann-fold domains"/>
    <property type="match status" value="1"/>
</dbReference>
<dbReference type="InterPro" id="IPR051164">
    <property type="entry name" value="NmrA-like_oxidored"/>
</dbReference>